<dbReference type="PROSITE" id="PS00289">
    <property type="entry name" value="PTX_1"/>
    <property type="match status" value="1"/>
</dbReference>
<feature type="region of interest" description="Disordered" evidence="1">
    <location>
        <begin position="64"/>
        <end position="193"/>
    </location>
</feature>
<dbReference type="Proteomes" id="UP000190637">
    <property type="component" value="Unassembled WGS sequence"/>
</dbReference>
<dbReference type="InterPro" id="IPR030476">
    <property type="entry name" value="Pentaxin_CS"/>
</dbReference>
<sequence length="240" mass="26354">MRSALPLPARPRPPPVRGHRRADRDAGPFRRPCPGHRVATGLGITWWRTEVVVLERPRQGPARIARTRIRRATACPPGDTPAPGPMPLSDRRRSAQRRPATAAGAHGPGGRMSGAPASPTRPGDRLPRPAHGLDDAGRRVGPRPDPCPRRRSPGPDRGGCDRWRGSRDRPRPLHGAEERTEPSQPAGLSAMTVAHPCASWRSRRGMRLRRLVKPVGVRAGPHRRGPARPSARRHRPFRPP</sequence>
<name>A0A1T4KB02_9ACTN</name>
<feature type="region of interest" description="Disordered" evidence="1">
    <location>
        <begin position="211"/>
        <end position="240"/>
    </location>
</feature>
<feature type="compositionally biased region" description="Basic and acidic residues" evidence="1">
    <location>
        <begin position="122"/>
        <end position="138"/>
    </location>
</feature>
<dbReference type="AlphaFoldDB" id="A0A1T4KB02"/>
<protein>
    <submittedName>
        <fullName evidence="2">Uncharacterized protein</fullName>
    </submittedName>
</protein>
<evidence type="ECO:0000256" key="1">
    <source>
        <dbReference type="SAM" id="MobiDB-lite"/>
    </source>
</evidence>
<keyword evidence="3" id="KW-1185">Reference proteome</keyword>
<accession>A0A1T4KB02</accession>
<feature type="compositionally biased region" description="Basic and acidic residues" evidence="1">
    <location>
        <begin position="158"/>
        <end position="181"/>
    </location>
</feature>
<organism evidence="2 3">
    <name type="scientific">Marinactinospora thermotolerans DSM 45154</name>
    <dbReference type="NCBI Taxonomy" id="1122192"/>
    <lineage>
        <taxon>Bacteria</taxon>
        <taxon>Bacillati</taxon>
        <taxon>Actinomycetota</taxon>
        <taxon>Actinomycetes</taxon>
        <taxon>Streptosporangiales</taxon>
        <taxon>Nocardiopsidaceae</taxon>
        <taxon>Marinactinospora</taxon>
    </lineage>
</organism>
<evidence type="ECO:0000313" key="3">
    <source>
        <dbReference type="Proteomes" id="UP000190637"/>
    </source>
</evidence>
<feature type="compositionally biased region" description="Basic residues" evidence="1">
    <location>
        <begin position="220"/>
        <end position="240"/>
    </location>
</feature>
<evidence type="ECO:0000313" key="2">
    <source>
        <dbReference type="EMBL" id="SJZ39579.1"/>
    </source>
</evidence>
<feature type="region of interest" description="Disordered" evidence="1">
    <location>
        <begin position="1"/>
        <end position="35"/>
    </location>
</feature>
<proteinExistence type="predicted"/>
<dbReference type="EMBL" id="FUWS01000001">
    <property type="protein sequence ID" value="SJZ39579.1"/>
    <property type="molecule type" value="Genomic_DNA"/>
</dbReference>
<gene>
    <name evidence="2" type="ORF">SAMN02745673_00285</name>
</gene>
<reference evidence="2 3" key="1">
    <citation type="submission" date="2017-02" db="EMBL/GenBank/DDBJ databases">
        <authorList>
            <person name="Peterson S.W."/>
        </authorList>
    </citation>
    <scope>NUCLEOTIDE SEQUENCE [LARGE SCALE GENOMIC DNA]</scope>
    <source>
        <strain evidence="2 3">DSM 45154</strain>
    </source>
</reference>